<feature type="region of interest" description="Disordered" evidence="1">
    <location>
        <begin position="31"/>
        <end position="54"/>
    </location>
</feature>
<accession>A0A6C0EMB3</accession>
<evidence type="ECO:0000313" key="2">
    <source>
        <dbReference type="EMBL" id="QHT30188.1"/>
    </source>
</evidence>
<feature type="compositionally biased region" description="Basic and acidic residues" evidence="1">
    <location>
        <begin position="31"/>
        <end position="47"/>
    </location>
</feature>
<proteinExistence type="predicted"/>
<sequence length="168" mass="18787">MKFDKSILFFIILAVALLSTLGMNIKEGLEPESKTGTREKYRDEMARRSGAGANAGTDTIDSIEALSPTNYDNDDDSTYNKYWSERRGVRRVDIQDGDEDLYVLKSSIVPPVCPKCPQRSACPRQEPCPPCPACARCPEPAFTCKKVPNYNSMNNQYLPLPWLSQAQS</sequence>
<organism evidence="2">
    <name type="scientific">viral metagenome</name>
    <dbReference type="NCBI Taxonomy" id="1070528"/>
    <lineage>
        <taxon>unclassified sequences</taxon>
        <taxon>metagenomes</taxon>
        <taxon>organismal metagenomes</taxon>
    </lineage>
</organism>
<name>A0A6C0EMB3_9ZZZZ</name>
<protein>
    <submittedName>
        <fullName evidence="2">Uncharacterized protein</fullName>
    </submittedName>
</protein>
<evidence type="ECO:0000256" key="1">
    <source>
        <dbReference type="SAM" id="MobiDB-lite"/>
    </source>
</evidence>
<reference evidence="2" key="1">
    <citation type="journal article" date="2020" name="Nature">
        <title>Giant virus diversity and host interactions through global metagenomics.</title>
        <authorList>
            <person name="Schulz F."/>
            <person name="Roux S."/>
            <person name="Paez-Espino D."/>
            <person name="Jungbluth S."/>
            <person name="Walsh D.A."/>
            <person name="Denef V.J."/>
            <person name="McMahon K.D."/>
            <person name="Konstantinidis K.T."/>
            <person name="Eloe-Fadrosh E.A."/>
            <person name="Kyrpides N.C."/>
            <person name="Woyke T."/>
        </authorList>
    </citation>
    <scope>NUCLEOTIDE SEQUENCE</scope>
    <source>
        <strain evidence="2">GVMAG-M-3300009149-34</strain>
    </source>
</reference>
<dbReference type="EMBL" id="MN738893">
    <property type="protein sequence ID" value="QHT30188.1"/>
    <property type="molecule type" value="Genomic_DNA"/>
</dbReference>
<dbReference type="AlphaFoldDB" id="A0A6C0EMB3"/>